<dbReference type="KEGG" id="vg:36843252"/>
<name>A0A2U7UDJ2_9VIRU</name>
<dbReference type="GeneID" id="36843252"/>
<gene>
    <name evidence="1" type="ORF">pneo_cds_932</name>
</gene>
<protein>
    <submittedName>
        <fullName evidence="1">BTB incomplete domain containing protein</fullName>
    </submittedName>
</protein>
<sequence length="333" mass="36824">MNNNNTRGTRFLRKMRHRLCDCVLGVRSAIDGQDPAPKETIVAHRAVLAGWPYFAALFRHTEPAAWEPPAEDDPKGPRRPLYDIAVPFAPGVLCALVETAYHDHEHAHLVDVLACDPVDAIRCAIFLGEKEPAIRGRIARVLEALGDPRDPDRAGRDRDLATFVRHMIDASLTSALKDSLVARYHYLFKDDAEFAHVGVRDGALEMPYAHSDPRPHGVHLYCDSISAPLTTHRLVPGTMCDLEIAAEFRPKVVDASQAVEIHVRPSKGTTGMWQMALRLFHPFCQIRAASFTVRIHSAWSITLRDDTEGDVPSIVGSSLTACEIVLFPVAPAL</sequence>
<reference evidence="1" key="1">
    <citation type="journal article" date="2018" name="Nat. Commun.">
        <title>Diversity and evolution of the emerging Pandoraviridae family.</title>
        <authorList>
            <person name="Legendre M."/>
            <person name="Fabre E."/>
            <person name="Poirot O."/>
            <person name="Jeudy S."/>
            <person name="Lartigue A."/>
            <person name="Alempic J.M."/>
            <person name="Beucher L."/>
            <person name="Philippe N."/>
            <person name="Bertaux L."/>
            <person name="Christo-Foroux E."/>
            <person name="Labadie K."/>
            <person name="Coute Y."/>
            <person name="Abergel C."/>
            <person name="Claverie J.M."/>
        </authorList>
    </citation>
    <scope>NUCLEOTIDE SEQUENCE [LARGE SCALE GENOMIC DNA]</scope>
    <source>
        <strain evidence="1">Neocaledonia</strain>
    </source>
</reference>
<dbReference type="Proteomes" id="UP000249287">
    <property type="component" value="Segment"/>
</dbReference>
<dbReference type="EMBL" id="MG011690">
    <property type="protein sequence ID" value="AVK76539.1"/>
    <property type="molecule type" value="Genomic_DNA"/>
</dbReference>
<organism evidence="1">
    <name type="scientific">Pandoravirus neocaledonia</name>
    <dbReference type="NCBI Taxonomy" id="2107708"/>
    <lineage>
        <taxon>Viruses</taxon>
        <taxon>Pandoravirus</taxon>
    </lineage>
</organism>
<accession>A0A2U7UDJ2</accession>
<evidence type="ECO:0000313" key="1">
    <source>
        <dbReference type="EMBL" id="AVK76539.1"/>
    </source>
</evidence>
<proteinExistence type="predicted"/>
<dbReference type="RefSeq" id="YP_009482542.1">
    <property type="nucleotide sequence ID" value="NC_037666.1"/>
</dbReference>